<dbReference type="AlphaFoldDB" id="A0A915KW25"/>
<evidence type="ECO:0000313" key="2">
    <source>
        <dbReference type="WBParaSite" id="nRc.2.0.1.t41745-RA"/>
    </source>
</evidence>
<protein>
    <submittedName>
        <fullName evidence="2">Uncharacterized protein</fullName>
    </submittedName>
</protein>
<name>A0A915KW25_ROMCU</name>
<accession>A0A915KW25</accession>
<dbReference type="Proteomes" id="UP000887565">
    <property type="component" value="Unplaced"/>
</dbReference>
<sequence length="74" mass="8506">MRRHGFDCDPDNNLEPLIGHSLSWSFDSKFFADGWYPKVCGIFYSSDDRPLVKTRLWKLPRSNNKLASALSRGS</sequence>
<dbReference type="WBParaSite" id="nRc.2.0.1.t41745-RA">
    <property type="protein sequence ID" value="nRc.2.0.1.t41745-RA"/>
    <property type="gene ID" value="nRc.2.0.1.g41745"/>
</dbReference>
<keyword evidence="1" id="KW-1185">Reference proteome</keyword>
<evidence type="ECO:0000313" key="1">
    <source>
        <dbReference type="Proteomes" id="UP000887565"/>
    </source>
</evidence>
<organism evidence="1 2">
    <name type="scientific">Romanomermis culicivorax</name>
    <name type="common">Nematode worm</name>
    <dbReference type="NCBI Taxonomy" id="13658"/>
    <lineage>
        <taxon>Eukaryota</taxon>
        <taxon>Metazoa</taxon>
        <taxon>Ecdysozoa</taxon>
        <taxon>Nematoda</taxon>
        <taxon>Enoplea</taxon>
        <taxon>Dorylaimia</taxon>
        <taxon>Mermithida</taxon>
        <taxon>Mermithoidea</taxon>
        <taxon>Mermithidae</taxon>
        <taxon>Romanomermis</taxon>
    </lineage>
</organism>
<proteinExistence type="predicted"/>
<reference evidence="2" key="1">
    <citation type="submission" date="2022-11" db="UniProtKB">
        <authorList>
            <consortium name="WormBaseParasite"/>
        </authorList>
    </citation>
    <scope>IDENTIFICATION</scope>
</reference>